<dbReference type="Pfam" id="PF00630">
    <property type="entry name" value="Filamin"/>
    <property type="match status" value="3"/>
</dbReference>
<feature type="compositionally biased region" description="Polar residues" evidence="4">
    <location>
        <begin position="714"/>
        <end position="736"/>
    </location>
</feature>
<name>A0AAN8XST6_POLSC</name>
<dbReference type="SUPFAM" id="SSF47576">
    <property type="entry name" value="Calponin-homology domain, CH-domain"/>
    <property type="match status" value="2"/>
</dbReference>
<gene>
    <name evidence="6" type="ORF">RUM43_000784</name>
</gene>
<evidence type="ECO:0000256" key="1">
    <source>
        <dbReference type="ARBA" id="ARBA00009238"/>
    </source>
</evidence>
<dbReference type="InterPro" id="IPR001298">
    <property type="entry name" value="Filamin/ABP280_rpt"/>
</dbReference>
<evidence type="ECO:0000256" key="3">
    <source>
        <dbReference type="PROSITE-ProRule" id="PRU00087"/>
    </source>
</evidence>
<organism evidence="6 7">
    <name type="scientific">Polyplax serrata</name>
    <name type="common">Common mouse louse</name>
    <dbReference type="NCBI Taxonomy" id="468196"/>
    <lineage>
        <taxon>Eukaryota</taxon>
        <taxon>Metazoa</taxon>
        <taxon>Ecdysozoa</taxon>
        <taxon>Arthropoda</taxon>
        <taxon>Hexapoda</taxon>
        <taxon>Insecta</taxon>
        <taxon>Pterygota</taxon>
        <taxon>Neoptera</taxon>
        <taxon>Paraneoptera</taxon>
        <taxon>Psocodea</taxon>
        <taxon>Troctomorpha</taxon>
        <taxon>Phthiraptera</taxon>
        <taxon>Anoplura</taxon>
        <taxon>Polyplacidae</taxon>
        <taxon>Polyplax</taxon>
    </lineage>
</organism>
<evidence type="ECO:0000256" key="4">
    <source>
        <dbReference type="SAM" id="MobiDB-lite"/>
    </source>
</evidence>
<dbReference type="InterPro" id="IPR017868">
    <property type="entry name" value="Filamin/ABP280_repeat-like"/>
</dbReference>
<comment type="caution">
    <text evidence="6">The sequence shown here is derived from an EMBL/GenBank/DDBJ whole genome shotgun (WGS) entry which is preliminary data.</text>
</comment>
<feature type="repeat" description="Filamin" evidence="3">
    <location>
        <begin position="361"/>
        <end position="441"/>
    </location>
</feature>
<dbReference type="EMBL" id="JAWJWE010000001">
    <property type="protein sequence ID" value="KAK6644517.1"/>
    <property type="molecule type" value="Genomic_DNA"/>
</dbReference>
<feature type="repeat" description="Filamin" evidence="3">
    <location>
        <begin position="258"/>
        <end position="351"/>
    </location>
</feature>
<feature type="region of interest" description="Disordered" evidence="4">
    <location>
        <begin position="714"/>
        <end position="741"/>
    </location>
</feature>
<dbReference type="InterPro" id="IPR044801">
    <property type="entry name" value="Filamin"/>
</dbReference>
<dbReference type="CDD" id="cd21185">
    <property type="entry name" value="CH_jitterbug-like_rpt3"/>
    <property type="match status" value="1"/>
</dbReference>
<dbReference type="SMART" id="SM00033">
    <property type="entry name" value="CH"/>
    <property type="match status" value="2"/>
</dbReference>
<proteinExistence type="inferred from homology"/>
<dbReference type="InterPro" id="IPR014756">
    <property type="entry name" value="Ig_E-set"/>
</dbReference>
<dbReference type="AlphaFoldDB" id="A0AAN8XST6"/>
<dbReference type="PANTHER" id="PTHR38537">
    <property type="entry name" value="JITTERBUG, ISOFORM N"/>
    <property type="match status" value="1"/>
</dbReference>
<feature type="repeat" description="Filamin" evidence="3">
    <location>
        <begin position="899"/>
        <end position="996"/>
    </location>
</feature>
<dbReference type="GO" id="GO:0030036">
    <property type="term" value="P:actin cytoskeleton organization"/>
    <property type="evidence" value="ECO:0007669"/>
    <property type="project" value="InterPro"/>
</dbReference>
<protein>
    <recommendedName>
        <fullName evidence="5">Calponin-homology (CH) domain-containing protein</fullName>
    </recommendedName>
</protein>
<dbReference type="PROSITE" id="PS50194">
    <property type="entry name" value="FILAMIN_REPEAT"/>
    <property type="match status" value="5"/>
</dbReference>
<dbReference type="SUPFAM" id="SSF81296">
    <property type="entry name" value="E set domains"/>
    <property type="match status" value="5"/>
</dbReference>
<evidence type="ECO:0000313" key="7">
    <source>
        <dbReference type="Proteomes" id="UP001372834"/>
    </source>
</evidence>
<feature type="domain" description="Calponin-homology (CH)" evidence="5">
    <location>
        <begin position="52"/>
        <end position="155"/>
    </location>
</feature>
<feature type="repeat" description="Filamin" evidence="3">
    <location>
        <begin position="460"/>
        <end position="531"/>
    </location>
</feature>
<comment type="similarity">
    <text evidence="1">Belongs to the filamin family.</text>
</comment>
<accession>A0AAN8XST6</accession>
<dbReference type="GO" id="GO:0051015">
    <property type="term" value="F:actin filament binding"/>
    <property type="evidence" value="ECO:0007669"/>
    <property type="project" value="InterPro"/>
</dbReference>
<feature type="repeat" description="Filamin" evidence="3">
    <location>
        <begin position="813"/>
        <end position="903"/>
    </location>
</feature>
<dbReference type="PROSITE" id="PS50021">
    <property type="entry name" value="CH"/>
    <property type="match status" value="1"/>
</dbReference>
<evidence type="ECO:0000259" key="5">
    <source>
        <dbReference type="PROSITE" id="PS50021"/>
    </source>
</evidence>
<dbReference type="Pfam" id="PF00307">
    <property type="entry name" value="CH"/>
    <property type="match status" value="2"/>
</dbReference>
<dbReference type="Proteomes" id="UP001372834">
    <property type="component" value="Unassembled WGS sequence"/>
</dbReference>
<sequence>MLTNVTIEPVLRNELTVVGVEGNVDIVNGNLKLILGLIWSLIVRYQIGRSKFPPKKLMLAWLKAVLPECNVHNFTTDWNSGQCLSALLDYCKPGLFPHWRNIDPTDRVNNCRRAMELARREFDIPVVLEPEYLASPFLDELSGMTYLSYFMKENGPGYNATLRWVQNQIPDRNVKNFTTNWNDGRALCSLVKSLGGSIPGYKTLNSDPSNWEHNLNLGVKGGEKLGVEPILKAKDMADKNVEHLGIMAYAANFQWIPGRIAPSQRIKVTCDKHTSRVNENVTFNIEFLDEDIDVKDIKTEVVGPLGKVDCKLNLGQYGGKGSFSPTTVGMHQVNVLYEGEKVMGCPVFIRVAPELTNIDFPGIEPCAIGSIVEVLVNSYGGNTSNVVVTAWSPTDRALPCPVHSKDGQYTAKFQPDEVGEWSIAVTHKGEHIQGGPFPCFVFDPNGIKLLNTEGALPNVPFTFLLDASETGGVGDITVDLVHDKRSIPHTFEKIAENLYKIYFVPRNNGKYRVYVYFNGMDVRGSPFPVRVGTKKKKSNLMKTTVKDVLSKSAIPDSPSPMHYIRTISPILDNSSPLYSPQVVKQTEYMTKNIKPPNSEDKCDYVTVKTIHLKDENHPPPPRFNVLNGEPSKKGILRNEKTKSNVLSSDSFKNELFQYVKGTRSPNSSVEIPTTKTSIFTVKSPIFGQPHKIERIQSPIDRSLSPIGSSYRISTSTYKSTERTSSPALKRTSPTTWNDRKNSDLEDNIEKLSSLRVTKNESYSSMRNDTWDSTSKTDYITRDSRDYVDATHSRFLDRGSISPKPRGKSPIVSSPLPGMARGSAHGDSLKLVPINRQSVIDLDFGPDVSPNDISVIIVSPSRKEIPVRVMRSIIKKNLTAAFSTPEVGEHYIDIRYKNQRINGSPFRTHAYNPRAIKVGNIPNGRVGEPVEFEIDGSGAGSGNLEILVNGGHVTSFVKNLGEQRFLASFVPHEALVHIIDIKFNGEVVPGDDMVHGIHSLNHT</sequence>
<dbReference type="InterPro" id="IPR036872">
    <property type="entry name" value="CH_dom_sf"/>
</dbReference>
<feature type="region of interest" description="Disordered" evidence="4">
    <location>
        <begin position="796"/>
        <end position="823"/>
    </location>
</feature>
<dbReference type="CDD" id="cd21229">
    <property type="entry name" value="CH_jitterbug-like_rpt2"/>
    <property type="match status" value="1"/>
</dbReference>
<dbReference type="FunFam" id="1.10.418.10:FF:000068">
    <property type="entry name" value="Putative Filamin-A"/>
    <property type="match status" value="1"/>
</dbReference>
<dbReference type="FunFam" id="1.10.418.10:FF:000078">
    <property type="entry name" value="Putative Filamin-A"/>
    <property type="match status" value="1"/>
</dbReference>
<keyword evidence="2" id="KW-0677">Repeat</keyword>
<dbReference type="InterPro" id="IPR001715">
    <property type="entry name" value="CH_dom"/>
</dbReference>
<dbReference type="Gene3D" id="2.60.40.10">
    <property type="entry name" value="Immunoglobulins"/>
    <property type="match status" value="5"/>
</dbReference>
<dbReference type="InterPro" id="IPR013783">
    <property type="entry name" value="Ig-like_fold"/>
</dbReference>
<reference evidence="6 7" key="1">
    <citation type="submission" date="2023-10" db="EMBL/GenBank/DDBJ databases">
        <title>Genomes of two closely related lineages of the louse Polyplax serrata with different host specificities.</title>
        <authorList>
            <person name="Martinu J."/>
            <person name="Tarabai H."/>
            <person name="Stefka J."/>
            <person name="Hypsa V."/>
        </authorList>
    </citation>
    <scope>NUCLEOTIDE SEQUENCE [LARGE SCALE GENOMIC DNA]</scope>
    <source>
        <strain evidence="6">HR10_N</strain>
    </source>
</reference>
<dbReference type="PANTHER" id="PTHR38537:SF13">
    <property type="entry name" value="JITTERBUG, ISOFORM N"/>
    <property type="match status" value="1"/>
</dbReference>
<evidence type="ECO:0000313" key="6">
    <source>
        <dbReference type="EMBL" id="KAK6644517.1"/>
    </source>
</evidence>
<dbReference type="SMART" id="SM00557">
    <property type="entry name" value="IG_FLMN"/>
    <property type="match status" value="4"/>
</dbReference>
<dbReference type="Gene3D" id="1.10.418.10">
    <property type="entry name" value="Calponin-like domain"/>
    <property type="match status" value="3"/>
</dbReference>
<evidence type="ECO:0000256" key="2">
    <source>
        <dbReference type="ARBA" id="ARBA00022737"/>
    </source>
</evidence>